<dbReference type="PANTHER" id="PTHR42770:SF11">
    <property type="entry name" value="INNER MEMBRANE TRANSPORT PROTEIN YBAT"/>
    <property type="match status" value="1"/>
</dbReference>
<dbReference type="AlphaFoldDB" id="A0A1V0N3H2"/>
<sequence>MVEVDQLKRNSLGGFRLVWQAMGTLSVAADAAYLLTGVVEYALGATPLALLLGVFAYLFIMNTGYQFSKHVNSAGSYYTFAGKGLGGIAGTFQAWNMAFYGLIGYGSFGFLGLAAFITLLDPAYKGIVFWLPVAFFAALISFIFTHRGMKVSTDYQITGGVIEVAVLLIGSALIIIHAGNLNTLAVFTTKYVSGASQLLFAMIYSMILYFGTTVSITAMGEEAVSPQKTIKKALIGTVILSGITLIIVSYAFTIGWGPSAMASFATSPDPGIILFRKLNPVIYILLILVTVNSFMGYNISVSNADSRIFYSFARDGILFLPESIGRIHKKYKTPSNAALAIFAFSLVIAIIFGVLFGPVKGGLMMLLINAYAAYVEHIIASISLPVMMRRIHKFKVIEHLIIPVIGIVILVIIMAGTVISPGKYPENLAVYIGISWIPIAGILTFIEYKIHPDKVRNAAKMSIEEEALEPK</sequence>
<evidence type="ECO:0000313" key="8">
    <source>
        <dbReference type="EMBL" id="NOL59273.1"/>
    </source>
</evidence>
<name>A0A1V0N3H2_9ARCH</name>
<feature type="transmembrane region" description="Helical" evidence="5">
    <location>
        <begin position="41"/>
        <end position="60"/>
    </location>
</feature>
<feature type="transmembrane region" description="Helical" evidence="5">
    <location>
        <begin position="98"/>
        <end position="120"/>
    </location>
</feature>
<feature type="transmembrane region" description="Helical" evidence="5">
    <location>
        <begin position="17"/>
        <end position="35"/>
    </location>
</feature>
<feature type="transmembrane region" description="Helical" evidence="5">
    <location>
        <begin position="336"/>
        <end position="357"/>
    </location>
</feature>
<evidence type="ECO:0000313" key="7">
    <source>
        <dbReference type="EMBL" id="ARD84703.1"/>
    </source>
</evidence>
<dbReference type="STRING" id="74969.FAD_0802"/>
<evidence type="ECO:0000313" key="10">
    <source>
        <dbReference type="Proteomes" id="UP000546917"/>
    </source>
</evidence>
<comment type="subcellular location">
    <subcellularLocation>
        <location evidence="1">Membrane</location>
        <topology evidence="1">Multi-pass membrane protein</topology>
    </subcellularLocation>
</comment>
<dbReference type="InterPro" id="IPR050367">
    <property type="entry name" value="APC_superfamily"/>
</dbReference>
<feature type="transmembrane region" description="Helical" evidence="5">
    <location>
        <begin position="198"/>
        <end position="221"/>
    </location>
</feature>
<dbReference type="Proteomes" id="UP000546917">
    <property type="component" value="Unassembled WGS sequence"/>
</dbReference>
<dbReference type="RefSeq" id="WP_081141993.1">
    <property type="nucleotide sequence ID" value="NZ_CP015363.1"/>
</dbReference>
<accession>A0A1V0N3H2</accession>
<dbReference type="Pfam" id="PF00324">
    <property type="entry name" value="AA_permease"/>
    <property type="match status" value="1"/>
</dbReference>
<proteinExistence type="predicted"/>
<feature type="transmembrane region" description="Helical" evidence="5">
    <location>
        <begin position="126"/>
        <end position="145"/>
    </location>
</feature>
<feature type="domain" description="Amino acid permease/ SLC12A" evidence="6">
    <location>
        <begin position="18"/>
        <end position="427"/>
    </location>
</feature>
<dbReference type="Gene3D" id="1.20.1740.10">
    <property type="entry name" value="Amino acid/polyamine transporter I"/>
    <property type="match status" value="1"/>
</dbReference>
<protein>
    <submittedName>
        <fullName evidence="8">APC family permease</fullName>
    </submittedName>
    <submittedName>
        <fullName evidence="7">Amino acid/polyamine/organocation superfamily transporter</fullName>
    </submittedName>
</protein>
<keyword evidence="4 5" id="KW-0472">Membrane</keyword>
<dbReference type="GO" id="GO:0016020">
    <property type="term" value="C:membrane"/>
    <property type="evidence" value="ECO:0007669"/>
    <property type="project" value="UniProtKB-SubCell"/>
</dbReference>
<dbReference type="KEGG" id="fai:FAD_0802"/>
<gene>
    <name evidence="7" type="ORF">FAD_0802</name>
    <name evidence="8" type="ORF">HLB00_00270</name>
</gene>
<dbReference type="Proteomes" id="UP000192050">
    <property type="component" value="Chromosome"/>
</dbReference>
<dbReference type="GeneID" id="31676304"/>
<feature type="transmembrane region" description="Helical" evidence="5">
    <location>
        <begin position="400"/>
        <end position="422"/>
    </location>
</feature>
<feature type="transmembrane region" description="Helical" evidence="5">
    <location>
        <begin position="428"/>
        <end position="446"/>
    </location>
</feature>
<evidence type="ECO:0000259" key="6">
    <source>
        <dbReference type="Pfam" id="PF00324"/>
    </source>
</evidence>
<feature type="transmembrane region" description="Helical" evidence="5">
    <location>
        <begin position="363"/>
        <end position="388"/>
    </location>
</feature>
<evidence type="ECO:0000256" key="5">
    <source>
        <dbReference type="SAM" id="Phobius"/>
    </source>
</evidence>
<reference evidence="8 10" key="2">
    <citation type="submission" date="2020-05" db="EMBL/GenBank/DDBJ databases">
        <authorList>
            <person name="Zhang R."/>
        </authorList>
    </citation>
    <scope>NUCLEOTIDE SEQUENCE [LARGE SCALE GENOMIC DNA]</scope>
    <source>
        <strain evidence="8 10">DSM 28986</strain>
    </source>
</reference>
<reference evidence="7 9" key="1">
    <citation type="submission" date="2011-10" db="EMBL/GenBank/DDBJ databases">
        <title>Metabolic and evolutionary patterns in the extreme acidophile Ferroplasma acidiphilum.</title>
        <authorList>
            <person name="Golyshina O.V."/>
            <person name="Kozyavkin S.A."/>
            <person name="Tatusov R.L."/>
            <person name="Slesarev A.I."/>
            <person name="Golyshin P.N."/>
        </authorList>
    </citation>
    <scope>NUCLEOTIDE SEQUENCE [LARGE SCALE GENOMIC DNA]</scope>
    <source>
        <strain evidence="7">Berkeley</strain>
        <strain evidence="9">Y</strain>
    </source>
</reference>
<evidence type="ECO:0000256" key="4">
    <source>
        <dbReference type="ARBA" id="ARBA00023136"/>
    </source>
</evidence>
<dbReference type="InterPro" id="IPR004841">
    <property type="entry name" value="AA-permease/SLC12A_dom"/>
</dbReference>
<evidence type="ECO:0000256" key="3">
    <source>
        <dbReference type="ARBA" id="ARBA00022989"/>
    </source>
</evidence>
<feature type="transmembrane region" description="Helical" evidence="5">
    <location>
        <begin position="157"/>
        <end position="178"/>
    </location>
</feature>
<feature type="transmembrane region" description="Helical" evidence="5">
    <location>
        <begin position="233"/>
        <end position="258"/>
    </location>
</feature>
<evidence type="ECO:0000256" key="2">
    <source>
        <dbReference type="ARBA" id="ARBA00022692"/>
    </source>
</evidence>
<keyword evidence="9" id="KW-1185">Reference proteome</keyword>
<dbReference type="EMBL" id="CP015363">
    <property type="protein sequence ID" value="ARD84703.1"/>
    <property type="molecule type" value="Genomic_DNA"/>
</dbReference>
<dbReference type="GO" id="GO:0055085">
    <property type="term" value="P:transmembrane transport"/>
    <property type="evidence" value="ECO:0007669"/>
    <property type="project" value="InterPro"/>
</dbReference>
<dbReference type="PANTHER" id="PTHR42770">
    <property type="entry name" value="AMINO ACID TRANSPORTER-RELATED"/>
    <property type="match status" value="1"/>
</dbReference>
<feature type="transmembrane region" description="Helical" evidence="5">
    <location>
        <begin position="278"/>
        <end position="297"/>
    </location>
</feature>
<evidence type="ECO:0000256" key="1">
    <source>
        <dbReference type="ARBA" id="ARBA00004141"/>
    </source>
</evidence>
<dbReference type="PIRSF" id="PIRSF006060">
    <property type="entry name" value="AA_transporter"/>
    <property type="match status" value="1"/>
</dbReference>
<dbReference type="OrthoDB" id="43026at2157"/>
<keyword evidence="3 5" id="KW-1133">Transmembrane helix</keyword>
<organism evidence="7 9">
    <name type="scientific">Ferroplasma acidiphilum</name>
    <dbReference type="NCBI Taxonomy" id="74969"/>
    <lineage>
        <taxon>Archaea</taxon>
        <taxon>Methanobacteriati</taxon>
        <taxon>Thermoplasmatota</taxon>
        <taxon>Thermoplasmata</taxon>
        <taxon>Thermoplasmatales</taxon>
        <taxon>Ferroplasmaceae</taxon>
        <taxon>Ferroplasma</taxon>
    </lineage>
</organism>
<evidence type="ECO:0000313" key="9">
    <source>
        <dbReference type="Proteomes" id="UP000192050"/>
    </source>
</evidence>
<keyword evidence="2 5" id="KW-0812">Transmembrane</keyword>
<dbReference type="EMBL" id="JABGBP010000009">
    <property type="protein sequence ID" value="NOL59273.1"/>
    <property type="molecule type" value="Genomic_DNA"/>
</dbReference>